<evidence type="ECO:0000256" key="1">
    <source>
        <dbReference type="SAM" id="MobiDB-lite"/>
    </source>
</evidence>
<dbReference type="OrthoDB" id="26491at2759"/>
<evidence type="ECO:0000313" key="2">
    <source>
        <dbReference type="EMBL" id="PON54616.1"/>
    </source>
</evidence>
<sequence length="350" mass="38968">MIPQDIAKGIAEGDLDPFTKMPFQGTATVDRTFKLKNVDLGSVKKKLDLPVQKNLLTKYFCFASLEAKRKFRAPRLSPNHPSPSCNTSLSPGEHVAEEDAPFTMGCSEMPSPLHSENVGNVPLPSDQVEIGHAPEVLEPLESPKHDKENETSPEHTSLQKPRHSIHKPCLTQQKEYEFGSVPDAVEGKLRKENRKVIVRSSYFQHKSGKENDPENKQYVSIKDDLAIKMCGNIVPASAVDGYSNGNVLKRKKHTDESVQEENVRSKQMCMENDRGKFGSNISHLAHYSDVAEKSMEKFVSIISSFTFSSSGSRASGLRAPLKDVQNTCINRPMVDADLNQFAYVPKNRKS</sequence>
<keyword evidence="2" id="KW-0378">Hydrolase</keyword>
<feature type="region of interest" description="Disordered" evidence="1">
    <location>
        <begin position="74"/>
        <end position="94"/>
    </location>
</feature>
<reference evidence="3" key="1">
    <citation type="submission" date="2016-06" db="EMBL/GenBank/DDBJ databases">
        <title>Parallel loss of symbiosis genes in relatives of nitrogen-fixing non-legume Parasponia.</title>
        <authorList>
            <person name="Van Velzen R."/>
            <person name="Holmer R."/>
            <person name="Bu F."/>
            <person name="Rutten L."/>
            <person name="Van Zeijl A."/>
            <person name="Liu W."/>
            <person name="Santuari L."/>
            <person name="Cao Q."/>
            <person name="Sharma T."/>
            <person name="Shen D."/>
            <person name="Roswanjaya Y."/>
            <person name="Wardhani T."/>
            <person name="Kalhor M.S."/>
            <person name="Jansen J."/>
            <person name="Van den Hoogen J."/>
            <person name="Gungor B."/>
            <person name="Hartog M."/>
            <person name="Hontelez J."/>
            <person name="Verver J."/>
            <person name="Yang W.-C."/>
            <person name="Schijlen E."/>
            <person name="Repin R."/>
            <person name="Schilthuizen M."/>
            <person name="Schranz E."/>
            <person name="Heidstra R."/>
            <person name="Miyata K."/>
            <person name="Fedorova E."/>
            <person name="Kohlen W."/>
            <person name="Bisseling T."/>
            <person name="Smit S."/>
            <person name="Geurts R."/>
        </authorList>
    </citation>
    <scope>NUCLEOTIDE SEQUENCE [LARGE SCALE GENOMIC DNA]</scope>
    <source>
        <strain evidence="3">cv. WU1-14</strain>
    </source>
</reference>
<feature type="region of interest" description="Disordered" evidence="1">
    <location>
        <begin position="140"/>
        <end position="165"/>
    </location>
</feature>
<dbReference type="Proteomes" id="UP000237105">
    <property type="component" value="Unassembled WGS sequence"/>
</dbReference>
<comment type="caution">
    <text evidence="2">The sequence shown here is derived from an EMBL/GenBank/DDBJ whole genome shotgun (WGS) entry which is preliminary data.</text>
</comment>
<dbReference type="GO" id="GO:0004527">
    <property type="term" value="F:exonuclease activity"/>
    <property type="evidence" value="ECO:0007669"/>
    <property type="project" value="UniProtKB-KW"/>
</dbReference>
<name>A0A2P5C0S5_PARAD</name>
<evidence type="ECO:0000313" key="3">
    <source>
        <dbReference type="Proteomes" id="UP000237105"/>
    </source>
</evidence>
<protein>
    <submittedName>
        <fullName evidence="2">5'-3' exonuclease family protein</fullName>
    </submittedName>
</protein>
<organism evidence="2 3">
    <name type="scientific">Parasponia andersonii</name>
    <name type="common">Sponia andersonii</name>
    <dbReference type="NCBI Taxonomy" id="3476"/>
    <lineage>
        <taxon>Eukaryota</taxon>
        <taxon>Viridiplantae</taxon>
        <taxon>Streptophyta</taxon>
        <taxon>Embryophyta</taxon>
        <taxon>Tracheophyta</taxon>
        <taxon>Spermatophyta</taxon>
        <taxon>Magnoliopsida</taxon>
        <taxon>eudicotyledons</taxon>
        <taxon>Gunneridae</taxon>
        <taxon>Pentapetalae</taxon>
        <taxon>rosids</taxon>
        <taxon>fabids</taxon>
        <taxon>Rosales</taxon>
        <taxon>Cannabaceae</taxon>
        <taxon>Parasponia</taxon>
    </lineage>
</organism>
<dbReference type="STRING" id="3476.A0A2P5C0S5"/>
<proteinExistence type="predicted"/>
<dbReference type="AlphaFoldDB" id="A0A2P5C0S5"/>
<keyword evidence="2" id="KW-0269">Exonuclease</keyword>
<accession>A0A2P5C0S5</accession>
<feature type="compositionally biased region" description="Basic and acidic residues" evidence="1">
    <location>
        <begin position="141"/>
        <end position="153"/>
    </location>
</feature>
<keyword evidence="3" id="KW-1185">Reference proteome</keyword>
<dbReference type="EMBL" id="JXTB01000192">
    <property type="protein sequence ID" value="PON54616.1"/>
    <property type="molecule type" value="Genomic_DNA"/>
</dbReference>
<keyword evidence="2" id="KW-0540">Nuclease</keyword>
<gene>
    <name evidence="2" type="ORF">PanWU01x14_193570</name>
</gene>